<keyword evidence="3" id="KW-1185">Reference proteome</keyword>
<dbReference type="AlphaFoldDB" id="A0A8H9CFU5"/>
<dbReference type="EMBL" id="CAESAQ020000052">
    <property type="protein sequence ID" value="CAB5498980.1"/>
    <property type="molecule type" value="Genomic_DNA"/>
</dbReference>
<keyword evidence="1" id="KW-0812">Transmembrane</keyword>
<keyword evidence="1" id="KW-0472">Membrane</keyword>
<feature type="transmembrane region" description="Helical" evidence="1">
    <location>
        <begin position="18"/>
        <end position="37"/>
    </location>
</feature>
<name>A0A8H9CFU5_9GAMM</name>
<reference evidence="2 3" key="1">
    <citation type="submission" date="2020-05" db="EMBL/GenBank/DDBJ databases">
        <authorList>
            <person name="Petersen J."/>
            <person name="Sayavedra L."/>
        </authorList>
    </citation>
    <scope>NUCLEOTIDE SEQUENCE [LARGE SCALE GENOMIC DNA]</scope>
    <source>
        <strain evidence="2">B thermophilus SOXS</strain>
    </source>
</reference>
<accession>A0A8H9CFU5</accession>
<keyword evidence="1" id="KW-1133">Transmembrane helix</keyword>
<sequence length="38" mass="4146">MGNFFSKNIYTANGCANVLNPILVGVIIISNLMLTIYL</sequence>
<dbReference type="Proteomes" id="UP000643672">
    <property type="component" value="Unassembled WGS sequence"/>
</dbReference>
<organism evidence="2 3">
    <name type="scientific">Bathymodiolus thermophilus thioautotrophic gill symbiont</name>
    <dbReference type="NCBI Taxonomy" id="2360"/>
    <lineage>
        <taxon>Bacteria</taxon>
        <taxon>Pseudomonadati</taxon>
        <taxon>Pseudomonadota</taxon>
        <taxon>Gammaproteobacteria</taxon>
        <taxon>sulfur-oxidizing symbionts</taxon>
    </lineage>
</organism>
<proteinExistence type="predicted"/>
<evidence type="ECO:0000313" key="2">
    <source>
        <dbReference type="EMBL" id="CAB5498980.1"/>
    </source>
</evidence>
<protein>
    <submittedName>
        <fullName evidence="2">Uncharacterized protein</fullName>
    </submittedName>
</protein>
<evidence type="ECO:0000313" key="3">
    <source>
        <dbReference type="Proteomes" id="UP000643672"/>
    </source>
</evidence>
<evidence type="ECO:0000256" key="1">
    <source>
        <dbReference type="SAM" id="Phobius"/>
    </source>
</evidence>
<comment type="caution">
    <text evidence="2">The sequence shown here is derived from an EMBL/GenBank/DDBJ whole genome shotgun (WGS) entry which is preliminary data.</text>
</comment>
<gene>
    <name evidence="2" type="ORF">THERMOS_945</name>
</gene>